<dbReference type="Proteomes" id="UP001500839">
    <property type="component" value="Unassembled WGS sequence"/>
</dbReference>
<proteinExistence type="predicted"/>
<organism evidence="2 3">
    <name type="scientific">Tomitella cavernea</name>
    <dbReference type="NCBI Taxonomy" id="1387982"/>
    <lineage>
        <taxon>Bacteria</taxon>
        <taxon>Bacillati</taxon>
        <taxon>Actinomycetota</taxon>
        <taxon>Actinomycetes</taxon>
        <taxon>Mycobacteriales</taxon>
        <taxon>Tomitella</taxon>
    </lineage>
</organism>
<keyword evidence="1" id="KW-0732">Signal</keyword>
<keyword evidence="3" id="KW-1185">Reference proteome</keyword>
<evidence type="ECO:0000313" key="2">
    <source>
        <dbReference type="EMBL" id="GAA4822116.1"/>
    </source>
</evidence>
<feature type="signal peptide" evidence="1">
    <location>
        <begin position="1"/>
        <end position="26"/>
    </location>
</feature>
<gene>
    <name evidence="2" type="ORF">GCM10023353_33180</name>
</gene>
<evidence type="ECO:0008006" key="4">
    <source>
        <dbReference type="Google" id="ProtNLM"/>
    </source>
</evidence>
<evidence type="ECO:0000256" key="1">
    <source>
        <dbReference type="SAM" id="SignalP"/>
    </source>
</evidence>
<comment type="caution">
    <text evidence="2">The sequence shown here is derived from an EMBL/GenBank/DDBJ whole genome shotgun (WGS) entry which is preliminary data.</text>
</comment>
<protein>
    <recommendedName>
        <fullName evidence="4">Secreted protein</fullName>
    </recommendedName>
</protein>
<reference evidence="3" key="1">
    <citation type="journal article" date="2019" name="Int. J. Syst. Evol. Microbiol.">
        <title>The Global Catalogue of Microorganisms (GCM) 10K type strain sequencing project: providing services to taxonomists for standard genome sequencing and annotation.</title>
        <authorList>
            <consortium name="The Broad Institute Genomics Platform"/>
            <consortium name="The Broad Institute Genome Sequencing Center for Infectious Disease"/>
            <person name="Wu L."/>
            <person name="Ma J."/>
        </authorList>
    </citation>
    <scope>NUCLEOTIDE SEQUENCE [LARGE SCALE GENOMIC DNA]</scope>
    <source>
        <strain evidence="3">JCM 18542</strain>
    </source>
</reference>
<name>A0ABP9D412_9ACTN</name>
<dbReference type="EMBL" id="BAABKQ010000001">
    <property type="protein sequence ID" value="GAA4822116.1"/>
    <property type="molecule type" value="Genomic_DNA"/>
</dbReference>
<accession>A0ABP9D412</accession>
<sequence length="212" mass="21093">MRIGKLKKLGIGVVAAATMAGGAALAAPAVAMADAPTIAVEQDGNDVTVTTTDENTSGITACMPVLVSGETALQLLVAYQAGDYGTIADLLVNGDHVQYGEIASHVTVFGTEILPNPSVTEWTPANGVYVLVGGCSELSLHAIKDLVTGGPGALLANLGDDITVRPLIVPNGIGSIEPALNFGSLLLESGDALSALSSDGLLTGLLGAGTGS</sequence>
<dbReference type="RefSeq" id="WP_200175770.1">
    <property type="nucleotide sequence ID" value="NZ_BAABKQ010000001.1"/>
</dbReference>
<feature type="chain" id="PRO_5046261280" description="Secreted protein" evidence="1">
    <location>
        <begin position="27"/>
        <end position="212"/>
    </location>
</feature>
<evidence type="ECO:0000313" key="3">
    <source>
        <dbReference type="Proteomes" id="UP001500839"/>
    </source>
</evidence>